<dbReference type="AlphaFoldDB" id="A0AAV7G6J1"/>
<evidence type="ECO:0008006" key="3">
    <source>
        <dbReference type="Google" id="ProtNLM"/>
    </source>
</evidence>
<dbReference type="EMBL" id="JAGFBR010000012">
    <property type="protein sequence ID" value="KAH0457500.1"/>
    <property type="molecule type" value="Genomic_DNA"/>
</dbReference>
<reference evidence="1 2" key="1">
    <citation type="journal article" date="2021" name="Hortic Res">
        <title>Chromosome-scale assembly of the Dendrobium chrysotoxum genome enhances the understanding of orchid evolution.</title>
        <authorList>
            <person name="Zhang Y."/>
            <person name="Zhang G.Q."/>
            <person name="Zhang D."/>
            <person name="Liu X.D."/>
            <person name="Xu X.Y."/>
            <person name="Sun W.H."/>
            <person name="Yu X."/>
            <person name="Zhu X."/>
            <person name="Wang Z.W."/>
            <person name="Zhao X."/>
            <person name="Zhong W.Y."/>
            <person name="Chen H."/>
            <person name="Yin W.L."/>
            <person name="Huang T."/>
            <person name="Niu S.C."/>
            <person name="Liu Z.J."/>
        </authorList>
    </citation>
    <scope>NUCLEOTIDE SEQUENCE [LARGE SCALE GENOMIC DNA]</scope>
    <source>
        <strain evidence="1">Lindl</strain>
    </source>
</reference>
<keyword evidence="2" id="KW-1185">Reference proteome</keyword>
<protein>
    <recommendedName>
        <fullName evidence="3">DUF4283 domain-containing protein</fullName>
    </recommendedName>
</protein>
<gene>
    <name evidence="1" type="ORF">IEQ34_012815</name>
</gene>
<proteinExistence type="predicted"/>
<dbReference type="Proteomes" id="UP000775213">
    <property type="component" value="Unassembled WGS sequence"/>
</dbReference>
<organism evidence="1 2">
    <name type="scientific">Dendrobium chrysotoxum</name>
    <name type="common">Orchid</name>
    <dbReference type="NCBI Taxonomy" id="161865"/>
    <lineage>
        <taxon>Eukaryota</taxon>
        <taxon>Viridiplantae</taxon>
        <taxon>Streptophyta</taxon>
        <taxon>Embryophyta</taxon>
        <taxon>Tracheophyta</taxon>
        <taxon>Spermatophyta</taxon>
        <taxon>Magnoliopsida</taxon>
        <taxon>Liliopsida</taxon>
        <taxon>Asparagales</taxon>
        <taxon>Orchidaceae</taxon>
        <taxon>Epidendroideae</taxon>
        <taxon>Malaxideae</taxon>
        <taxon>Dendrobiinae</taxon>
        <taxon>Dendrobium</taxon>
    </lineage>
</organism>
<sequence>MSLLTSPEKVPRINLYGGYVNSCRIYGCDSLGCNVRYIHRTRKRALPVLPDASSRIVSLRSSAFVSRDRCSCASLQPSRVRVACLLPLRACASLWSSAFALLLPLQLRRRCRCFTLGYESEREVATGNGRVFAHRSYFVSICFMKLTKWSPFVDIAEESPIIPVWISFPNLRPHFFCTLYPSWSWLHFWSSPSYGCCTEVGFRPSFARVLVELDIKKRHPDSHFKKERARLHPHLVKDPTLPRENVNNNGSLLDSHLLNPIVNVRDMLSNDAHDNVQGNVGVDLSLNDNVDVGAVSQLENEIMLHPLNVVDVGHSFDFVNLGSEGPVALHILGSVSDKDHSVSIALIDAPVLLWYSVCFSYIGSTLFSSTGWCGTC</sequence>
<evidence type="ECO:0000313" key="1">
    <source>
        <dbReference type="EMBL" id="KAH0457500.1"/>
    </source>
</evidence>
<accession>A0AAV7G6J1</accession>
<comment type="caution">
    <text evidence="1">The sequence shown here is derived from an EMBL/GenBank/DDBJ whole genome shotgun (WGS) entry which is preliminary data.</text>
</comment>
<evidence type="ECO:0000313" key="2">
    <source>
        <dbReference type="Proteomes" id="UP000775213"/>
    </source>
</evidence>
<name>A0AAV7G6J1_DENCH</name>